<reference evidence="1" key="1">
    <citation type="submission" date="2021-04" db="EMBL/GenBank/DDBJ databases">
        <title>Whole genome sequencing of Enterococci isolates from hospitalized patients.</title>
        <authorList>
            <person name="Ogoti B.M."/>
            <person name="Onyambu F.G."/>
        </authorList>
    </citation>
    <scope>NUCLEOTIDE SEQUENCE</scope>
    <source>
        <strain evidence="1">242</strain>
    </source>
</reference>
<organism evidence="1 2">
    <name type="scientific">Peribacillus frigoritolerans</name>
    <dbReference type="NCBI Taxonomy" id="450367"/>
    <lineage>
        <taxon>Bacteria</taxon>
        <taxon>Bacillati</taxon>
        <taxon>Bacillota</taxon>
        <taxon>Bacilli</taxon>
        <taxon>Bacillales</taxon>
        <taxon>Bacillaceae</taxon>
        <taxon>Peribacillus</taxon>
    </lineage>
</organism>
<dbReference type="Proteomes" id="UP000680045">
    <property type="component" value="Unassembled WGS sequence"/>
</dbReference>
<gene>
    <name evidence="1" type="ORF">KEH51_21910</name>
</gene>
<proteinExistence type="predicted"/>
<evidence type="ECO:0000313" key="2">
    <source>
        <dbReference type="Proteomes" id="UP000680045"/>
    </source>
</evidence>
<sequence length="65" mass="7252">MSLGMHQVSVYAVDDTGRKSNIEVVNVNVTGKLSFMSVTENVSFENMKVPNQPTYSKEMRIGRSL</sequence>
<dbReference type="AlphaFoldDB" id="A0A941FQC1"/>
<name>A0A941FQC1_9BACI</name>
<protein>
    <submittedName>
        <fullName evidence="1">Uncharacterized protein</fullName>
    </submittedName>
</protein>
<accession>A0A941FQC1</accession>
<dbReference type="EMBL" id="JAGTPW010000048">
    <property type="protein sequence ID" value="MBR8645700.1"/>
    <property type="molecule type" value="Genomic_DNA"/>
</dbReference>
<evidence type="ECO:0000313" key="1">
    <source>
        <dbReference type="EMBL" id="MBR8645700.1"/>
    </source>
</evidence>
<comment type="caution">
    <text evidence="1">The sequence shown here is derived from an EMBL/GenBank/DDBJ whole genome shotgun (WGS) entry which is preliminary data.</text>
</comment>